<evidence type="ECO:0000256" key="7">
    <source>
        <dbReference type="SAM" id="MobiDB-lite"/>
    </source>
</evidence>
<feature type="region of interest" description="Disordered" evidence="7">
    <location>
        <begin position="247"/>
        <end position="276"/>
    </location>
</feature>
<comment type="caution">
    <text evidence="9">The sequence shown here is derived from an EMBL/GenBank/DDBJ whole genome shotgun (WGS) entry which is preliminary data.</text>
</comment>
<keyword evidence="2" id="KW-0539">Nucleus</keyword>
<evidence type="ECO:0000256" key="1">
    <source>
        <dbReference type="ARBA" id="ARBA00004123"/>
    </source>
</evidence>
<dbReference type="Gene3D" id="1.10.20.10">
    <property type="entry name" value="Histone, subunit A"/>
    <property type="match status" value="1"/>
</dbReference>
<comment type="subcellular location">
    <subcellularLocation>
        <location evidence="1">Nucleus</location>
    </subcellularLocation>
</comment>
<evidence type="ECO:0000259" key="8">
    <source>
        <dbReference type="Pfam" id="PF00808"/>
    </source>
</evidence>
<feature type="compositionally biased region" description="Low complexity" evidence="7">
    <location>
        <begin position="37"/>
        <end position="47"/>
    </location>
</feature>
<dbReference type="InterPro" id="IPR003958">
    <property type="entry name" value="CBFA_NFYB_domain"/>
</dbReference>
<dbReference type="SUPFAM" id="SSF47113">
    <property type="entry name" value="Histone-fold"/>
    <property type="match status" value="1"/>
</dbReference>
<sequence length="364" mass="39689">MEGYPSYPPQGGYPSNQRNNSYPYPGNYQTPVPSGPASAQNSQSQQSLTGELYGSQPSSQLYTHQAYQPPTTRQLRSYTSNAYNQAQMAMPAGPAMGSQFGQSQIEYVAAPYQQSYQPPHPQTVVPATVTAAAHQVITSDVDAPSERVPKKPIQHVNIKTKFPVARIKRIMQADEDVGKVAQVTPVIVAKALELFMVSLVTQAAEQAKARGSKRITAAHLKLAVNQEEQFDFLSDIISKAPDIPTAGEGNGKAAASGGNSDGGNVNIIEEDGAPPKKRRDMAALEWDLGLTREELREFLLYRAKFPPRAVLPLCGAFLPLAGRKRASEEMLGWEEEEQESRRGAKRVRLSPNPSAYQIALGYSF</sequence>
<comment type="subunit">
    <text evidence="4">Forms the NCT transcriptional regulatory complex with nctB and mot1.</text>
</comment>
<accession>A0A7C8JTP5</accession>
<comment type="similarity">
    <text evidence="3">Belongs to the NC2 alpha/DRAP1 family.</text>
</comment>
<dbReference type="Pfam" id="PF00808">
    <property type="entry name" value="CBFD_NFYB_HMF"/>
    <property type="match status" value="1"/>
</dbReference>
<feature type="compositionally biased region" description="Polar residues" evidence="7">
    <location>
        <begin position="55"/>
        <end position="73"/>
    </location>
</feature>
<dbReference type="GO" id="GO:0001046">
    <property type="term" value="F:core promoter sequence-specific DNA binding"/>
    <property type="evidence" value="ECO:0007669"/>
    <property type="project" value="TreeGrafter"/>
</dbReference>
<dbReference type="GO" id="GO:0046982">
    <property type="term" value="F:protein heterodimerization activity"/>
    <property type="evidence" value="ECO:0007669"/>
    <property type="project" value="InterPro"/>
</dbReference>
<dbReference type="AlphaFoldDB" id="A0A7C8JTP5"/>
<dbReference type="InterPro" id="IPR009072">
    <property type="entry name" value="Histone-fold"/>
</dbReference>
<evidence type="ECO:0000256" key="3">
    <source>
        <dbReference type="ARBA" id="ARBA00061393"/>
    </source>
</evidence>
<evidence type="ECO:0000256" key="5">
    <source>
        <dbReference type="ARBA" id="ARBA00072430"/>
    </source>
</evidence>
<evidence type="ECO:0000256" key="4">
    <source>
        <dbReference type="ARBA" id="ARBA00065307"/>
    </source>
</evidence>
<dbReference type="PANTHER" id="PTHR10252:SF5">
    <property type="entry name" value="DR1-ASSOCIATED COREPRESSOR"/>
    <property type="match status" value="1"/>
</dbReference>
<evidence type="ECO:0000313" key="9">
    <source>
        <dbReference type="EMBL" id="KAF3130593.1"/>
    </source>
</evidence>
<organism evidence="9 10">
    <name type="scientific">Orbilia oligospora</name>
    <name type="common">Nematode-trapping fungus</name>
    <name type="synonym">Arthrobotrys oligospora</name>
    <dbReference type="NCBI Taxonomy" id="2813651"/>
    <lineage>
        <taxon>Eukaryota</taxon>
        <taxon>Fungi</taxon>
        <taxon>Dikarya</taxon>
        <taxon>Ascomycota</taxon>
        <taxon>Pezizomycotina</taxon>
        <taxon>Orbiliomycetes</taxon>
        <taxon>Orbiliales</taxon>
        <taxon>Orbiliaceae</taxon>
        <taxon>Orbilia</taxon>
    </lineage>
</organism>
<dbReference type="Proteomes" id="UP000480548">
    <property type="component" value="Unassembled WGS sequence"/>
</dbReference>
<dbReference type="GO" id="GO:0017054">
    <property type="term" value="C:negative cofactor 2 complex"/>
    <property type="evidence" value="ECO:0007669"/>
    <property type="project" value="TreeGrafter"/>
</dbReference>
<protein>
    <recommendedName>
        <fullName evidence="5">NCT transcriptional regulatory complex subunit A</fullName>
    </recommendedName>
    <alternativeName>
        <fullName evidence="6">Negative cofactor 2 AB</fullName>
    </alternativeName>
</protein>
<feature type="domain" description="Transcription factor CBF/NF-Y/archaeal histone" evidence="8">
    <location>
        <begin position="161"/>
        <end position="224"/>
    </location>
</feature>
<dbReference type="GO" id="GO:0016251">
    <property type="term" value="F:RNA polymerase II general transcription initiation factor activity"/>
    <property type="evidence" value="ECO:0007669"/>
    <property type="project" value="TreeGrafter"/>
</dbReference>
<dbReference type="EMBL" id="WIQZ01000053">
    <property type="protein sequence ID" value="KAF3130593.1"/>
    <property type="molecule type" value="Genomic_DNA"/>
</dbReference>
<feature type="region of interest" description="Disordered" evidence="7">
    <location>
        <begin position="1"/>
        <end position="73"/>
    </location>
</feature>
<gene>
    <name evidence="9" type="ORF">TWF703_008124</name>
</gene>
<dbReference type="PANTHER" id="PTHR10252">
    <property type="entry name" value="HISTONE-LIKE TRANSCRIPTION FACTOR CCAAT-RELATED"/>
    <property type="match status" value="1"/>
</dbReference>
<dbReference type="InterPro" id="IPR050568">
    <property type="entry name" value="Transcr_DNA_Rep_Reg"/>
</dbReference>
<reference evidence="9 10" key="1">
    <citation type="submission" date="2019-06" db="EMBL/GenBank/DDBJ databases">
        <authorList>
            <person name="Palmer J.M."/>
        </authorList>
    </citation>
    <scope>NUCLEOTIDE SEQUENCE [LARGE SCALE GENOMIC DNA]</scope>
    <source>
        <strain evidence="9 10">TWF703</strain>
    </source>
</reference>
<dbReference type="FunFam" id="1.10.20.10:FF:000036">
    <property type="entry name" value="CBF/NF-Y family transcription factor"/>
    <property type="match status" value="1"/>
</dbReference>
<feature type="compositionally biased region" description="Polar residues" evidence="7">
    <location>
        <begin position="16"/>
        <end position="32"/>
    </location>
</feature>
<evidence type="ECO:0000313" key="10">
    <source>
        <dbReference type="Proteomes" id="UP000480548"/>
    </source>
</evidence>
<evidence type="ECO:0000256" key="2">
    <source>
        <dbReference type="ARBA" id="ARBA00023242"/>
    </source>
</evidence>
<proteinExistence type="inferred from homology"/>
<dbReference type="CDD" id="cd22906">
    <property type="entry name" value="HFD_DRAP1"/>
    <property type="match status" value="1"/>
</dbReference>
<evidence type="ECO:0000256" key="6">
    <source>
        <dbReference type="ARBA" id="ARBA00075891"/>
    </source>
</evidence>
<feature type="compositionally biased region" description="Low complexity" evidence="7">
    <location>
        <begin position="251"/>
        <end position="266"/>
    </location>
</feature>
<feature type="compositionally biased region" description="Low complexity" evidence="7">
    <location>
        <begin position="1"/>
        <end position="15"/>
    </location>
</feature>
<name>A0A7C8JTP5_ORBOL</name>